<feature type="compositionally biased region" description="Polar residues" evidence="2">
    <location>
        <begin position="2360"/>
        <end position="2369"/>
    </location>
</feature>
<sequence>MIYLTSIRSNDFYFKHYDVESLLETNNKKIFFLNNLYISNNSVCKKKKFKKKNTNSHLLCVEDDKRSICKGNNKNGNKDSVNYKRKQKIHCSRYLNNGKDSCYKCYNEANYCCICSGKKKISNKVICKVRKRKNISNKCRKQNKCIVLLNKKNLKKQITINEKKNNNSFHYINWAQVKKRCEKKMKIKKNTQLLQNKMRINIFKKNYEQREYSIILYCNDILLLLKNVERKEIFCRIVLNLEAQNKQKQKYTFLPFFINYYQALKEYHKGGFLEFMTYLTHINIILEKRIYSQRISQNYNKNLKLDTDVDLRNRYYYCSICALDLLTTYYGKIKKKDLVIKSSEGGINNMTIRIISKLSEKSLEYDKEETRGITYNTHLYFYSMYNLVYKCLSLFHSNIQNVIKHSVTTMNSLNEAVIKINTFLYTNMEVILSMRKLEMAKYNMIRKLGQLAISSQVLKHAFSEKNKIGYLLLCNSITIMKSACSHYFFERLLCIFCAHVKYIYSYIKKNEILGKKKQRKSITDIHFDSETIMETFQKNIFSTSNRRTILNTCILKIILYIYYTIISTGKEKINVKKYEQFSIPSNDDNNMAECVMNYWYIIVQFYFVNYIKREFWINVFPSSSNNVSFNKISISNIFYIDTNNSYKEDNHKLIDNIKYTNNLREQKYKDYFNKDRKCENVLIGKNANLKKLKNETNIIIRTNVEKNIETKQKENCVQGQMEGLNFENEKERCKIDVEQSYSRNHNNNNNSNSSGNHKQNCSVLSIVQRRRKIGKRSLTDLYNFYEKYEKCVNFYSNNDINNNYLGKKNISFLNIYNKFLNLNEYIYYVKNYIEDSSILCILKKNKNSMWLINDQGTYHMKPLNFLKKYMNFFLRNRFLLNNENIFKFKKGILFMVKINRNNRHIIEKKLYNNIQKKQIIVCEYPINNLELGNNVFLSNHITHKKQGYSKNRYIYNLYHTIYKNHIDYYSNMHTPFKGNSAFFPCILKRNVKKIYKDTQNIACLAMNDLNHNNKVYDIVHKNYNDALSCGIRDRNNCSSIYNMIIDNNNNNEIYNNNNSNYNGNNNNSSNKGKYNNLYIKNYNILSTMHTYYYDKANFGKTYERTCFQKNYINFRFMNSYNNNENKELYASNIFNKNRRRNRKRHPTSCINFYEYNNNALKREQQFCNSSHFEYFLIKDKLYNENQNRIMKVNNTNDINIINNSMDKSISSKIDKNIYQKKGIFMYKHLRKQYEGKLYHINNTTNDHIGNNCTLNSRNDIILNMKNCNFKNVSISYYRNYNICNRNVNYCNYSNENRNYNNRIDGSGNNRINNYNNYRGIYGANYRGNNSRNSKRNNRGNNKGNNRRNNGSNNSNNNSNNSNNNSNNNINNNNSNNNNSNNDDNERENNDSNKKDSISERKNKNNKRKKKGKKSKKIINYRHKNINKRIIRNSKHVSQRKKKNIVLKKGMPIRKEKKIGCQKNTKDILNTNNTNTKKEKTNMSMQNIKGLDAENGMNNCNSLKRYINYLKNLDYDIKFGNVYVKLKKKLSSQNKCQFEVYEAEIVAVDTICNLFYPYIQKFENFYNILKKSTNNYDFLKISMNNYEDSSHFDISESNLDDFMNNSEEFNVILNYLINSRLYSGYNNNSSSKNVRNSKQKKRNYFSYVNLPENILTNSLNKEFLYPMKGEYAKKIDSNNNILRAINENIDVRKRTSRVNGTSNNISNNNSNNRVNDMYTSSLVNMNYITGIYTKPEEDGVIYNSLQTNNYLFNSAQMYFNTSLIKGWSNDNSIFLNNKNMSKSCSIIKKEKEFFFNYKEDTNNNFYNNNNGPMGGKFSRRPNFDSTTNYNKRNRESNNKMVHIYDININHAPHINDYNIFWYNHLLWNKQQLARNLIHLIKKMNFLKYFGYKSLYDILKEEYKKYVSEKMIVESNTLFNILRHISRYNYINDVINNPFTIYQSSIKNMPSNKFAIKILNINACNIYKLKYKIHSLLSEGKQLEKVNLEIWKHDKKKHFIQENINGNLDKITQMILQKNKKCDQSLLTLNHCSSLSNNQLIEYYQELCKEEDSTNITAKPCLSDILNIKELIKNNETIEDNKEQDISPNYNSSFNNIHDNKSFNNPLSAFIRNSYNSVDNDSNNNINNNDNNSSNNSNNNNSQNRIKYSSNNKLAQLTNEGNSSNVTSNNVFPFVCKYCLNIFYDKDIMLTDKKNKDIISKSIFSVYCEKNSDTIMNNNNASKYENAPIENVNVVGDTSNLKNDKQTREIKCEQSVNAKGKSKKRNSKKTPAKKGSSSSISSNNINNTNNNNINTNNNNINNINNNINNNNRNINNNIINSNNNRNINNNNNKNNSDHCKNSRYIQTRSRGKNARAERKQKQNGSNQGGKTKNTKVSKKCAIKKETKLKVKNVIINKKRRGINLKKGKNVKSRNKNNCSNITTNEKQKEQNENVSTNPIPHKFIDHCALSLLPGKKISCKLVPHNYSASNSTLQNLESYNDLFNNCISHNTFNFNINNFKKLKMNVCRKCEEKNLQCEKYITKESKETKKKKKHLTSIPKYLWSSVGMTKNNEHVLGVAMQMIDGCTLTYIIQKLKGTENVNYGLFLLDICKKLVKHLMIICESIDNPIINWDTKPGNIMVEYELVNSKISCKNVTIIDVGDALPGRSFYFPTNPSYYEKIRINNVQKNFNNFLYYVICTKGYCSPECALLVFLLSSLNKSEQFRKTWYGADSNLYHINKTKQLRIKHRWKKLLDLRFIQPILKKRDNYIFYRSSNALLQKCACMNSWDNNIPIGINKNNDNNINNDNSNNNNNNNKNNSSNIKTSLFEKNGMDSYLFCGNKNTNQGEYINLDPCNGHYSSMNNYKNRSNNKNLCRKFFDNRNNASYNNSFSNYDNMNSKNLNSEKNCRRYNSSNNTLCDNANNLHGKCTFNDAYAAHEINENIIYTSMESGKFEKKLQNEGQDDILKDYYLTKVCTHDMVDDNLKEHYSDHDEIKEYLYNKDAEIKEMEIKLNECEKKKRKKREYEYYKMLTVDTWIIKFTTKTTIFSTGLVLCQLFGGHNLLNIVNKNEIKVVDVLCEWNCKNSTNVYSGEQNITFNELLPNKGIFSNDIWKSKIKKIIKKCLQFIPSRRCSFKELYIDIKNLKKEYEAYYNLNDDSTAAS</sequence>
<feature type="compositionally biased region" description="Basic and acidic residues" evidence="2">
    <location>
        <begin position="1386"/>
        <end position="1402"/>
    </location>
</feature>
<dbReference type="SUPFAM" id="SSF56112">
    <property type="entry name" value="Protein kinase-like (PK-like)"/>
    <property type="match status" value="1"/>
</dbReference>
<evidence type="ECO:0000256" key="2">
    <source>
        <dbReference type="SAM" id="MobiDB-lite"/>
    </source>
</evidence>
<feature type="compositionally biased region" description="Basic residues" evidence="2">
    <location>
        <begin position="1403"/>
        <end position="1418"/>
    </location>
</feature>
<dbReference type="Gene3D" id="1.10.510.10">
    <property type="entry name" value="Transferase(Phosphotransferase) domain 1"/>
    <property type="match status" value="1"/>
</dbReference>
<evidence type="ECO:0000313" key="3">
    <source>
        <dbReference type="EMBL" id="SBT70808.1"/>
    </source>
</evidence>
<protein>
    <submittedName>
        <fullName evidence="3">Uncharacterized protein</fullName>
    </submittedName>
</protein>
<feature type="compositionally biased region" description="Low complexity" evidence="2">
    <location>
        <begin position="1338"/>
        <end position="1381"/>
    </location>
</feature>
<organism evidence="3 4">
    <name type="scientific">Plasmodium malariae</name>
    <dbReference type="NCBI Taxonomy" id="5858"/>
    <lineage>
        <taxon>Eukaryota</taxon>
        <taxon>Sar</taxon>
        <taxon>Alveolata</taxon>
        <taxon>Apicomplexa</taxon>
        <taxon>Aconoidasida</taxon>
        <taxon>Haemosporida</taxon>
        <taxon>Plasmodiidae</taxon>
        <taxon>Plasmodium</taxon>
        <taxon>Plasmodium (Plasmodium)</taxon>
    </lineage>
</organism>
<dbReference type="Proteomes" id="UP000219799">
    <property type="component" value="Chromosome 7"/>
</dbReference>
<feature type="compositionally biased region" description="Low complexity" evidence="2">
    <location>
        <begin position="1322"/>
        <end position="1331"/>
    </location>
</feature>
<reference evidence="3 4" key="1">
    <citation type="submission" date="2016-06" db="EMBL/GenBank/DDBJ databases">
        <authorList>
            <consortium name="Pathogen Informatics"/>
        </authorList>
    </citation>
    <scope>NUCLEOTIDE SEQUENCE [LARGE SCALE GENOMIC DNA]</scope>
    <source>
        <strain evidence="3">PmlGA01</strain>
    </source>
</reference>
<evidence type="ECO:0000313" key="4">
    <source>
        <dbReference type="Proteomes" id="UP000219799"/>
    </source>
</evidence>
<dbReference type="VEuPathDB" id="PlasmoDB:PmUG01_07014800"/>
<evidence type="ECO:0000256" key="1">
    <source>
        <dbReference type="SAM" id="Coils"/>
    </source>
</evidence>
<keyword evidence="1" id="KW-0175">Coiled coil</keyword>
<feature type="coiled-coil region" evidence="1">
    <location>
        <begin position="2977"/>
        <end position="3004"/>
    </location>
</feature>
<feature type="compositionally biased region" description="Basic residues" evidence="2">
    <location>
        <begin position="2258"/>
        <end position="2270"/>
    </location>
</feature>
<feature type="region of interest" description="Disordered" evidence="2">
    <location>
        <begin position="1322"/>
        <end position="1418"/>
    </location>
</feature>
<proteinExistence type="predicted"/>
<accession>A0A1C3KB79</accession>
<dbReference type="EMBL" id="LT594495">
    <property type="protein sequence ID" value="SBT70808.1"/>
    <property type="molecule type" value="Genomic_DNA"/>
</dbReference>
<feature type="region of interest" description="Disordered" evidence="2">
    <location>
        <begin position="2316"/>
        <end position="2375"/>
    </location>
</feature>
<gene>
    <name evidence="3" type="primary">PmlGA01_070005500</name>
    <name evidence="3" type="ORF">PMLGA01_070005500</name>
</gene>
<feature type="region of interest" description="Disordered" evidence="2">
    <location>
        <begin position="2781"/>
        <end position="2802"/>
    </location>
</feature>
<feature type="compositionally biased region" description="Low complexity" evidence="2">
    <location>
        <begin position="2316"/>
        <end position="2332"/>
    </location>
</feature>
<name>A0A1C3KB79_PLAMA</name>
<feature type="compositionally biased region" description="Low complexity" evidence="2">
    <location>
        <begin position="2271"/>
        <end position="2295"/>
    </location>
</feature>
<dbReference type="InterPro" id="IPR011009">
    <property type="entry name" value="Kinase-like_dom_sf"/>
</dbReference>
<feature type="region of interest" description="Disordered" evidence="2">
    <location>
        <begin position="2118"/>
        <end position="2144"/>
    </location>
</feature>
<feature type="compositionally biased region" description="Low complexity" evidence="2">
    <location>
        <begin position="2118"/>
        <end position="2142"/>
    </location>
</feature>
<feature type="region of interest" description="Disordered" evidence="2">
    <location>
        <begin position="2251"/>
        <end position="2295"/>
    </location>
</feature>